<comment type="function">
    <text evidence="2">Catalyzes the first step of the osmoprotectant glycine betaine synthesis.</text>
</comment>
<feature type="domain" description="Rieske" evidence="13">
    <location>
        <begin position="36"/>
        <end position="118"/>
    </location>
</feature>
<dbReference type="HOGENOM" id="CLU_026244_3_0_1"/>
<organism evidence="14 15">
    <name type="scientific">Emiliania huxleyi (strain CCMP1516)</name>
    <dbReference type="NCBI Taxonomy" id="280463"/>
    <lineage>
        <taxon>Eukaryota</taxon>
        <taxon>Haptista</taxon>
        <taxon>Haptophyta</taxon>
        <taxon>Prymnesiophyceae</taxon>
        <taxon>Isochrysidales</taxon>
        <taxon>Noelaerhabdaceae</taxon>
        <taxon>Emiliania</taxon>
    </lineage>
</organism>
<keyword evidence="15" id="KW-1185">Reference proteome</keyword>
<dbReference type="Gene3D" id="3.90.380.10">
    <property type="entry name" value="Naphthalene 1,2-dioxygenase Alpha Subunit, Chain A, domain 1"/>
    <property type="match status" value="1"/>
</dbReference>
<evidence type="ECO:0000256" key="9">
    <source>
        <dbReference type="ARBA" id="ARBA00023002"/>
    </source>
</evidence>
<accession>A0A0D3IF57</accession>
<dbReference type="GO" id="GO:0005506">
    <property type="term" value="F:iron ion binding"/>
    <property type="evidence" value="ECO:0007669"/>
    <property type="project" value="InterPro"/>
</dbReference>
<evidence type="ECO:0000256" key="11">
    <source>
        <dbReference type="ARBA" id="ARBA00023014"/>
    </source>
</evidence>
<dbReference type="RefSeq" id="XP_005762321.1">
    <property type="nucleotide sequence ID" value="XM_005762264.1"/>
</dbReference>
<protein>
    <recommendedName>
        <fullName evidence="6">Choline monooxygenase, chloroplastic</fullName>
        <ecNumber evidence="5">1.14.15.7</ecNumber>
    </recommendedName>
</protein>
<dbReference type="AlphaFoldDB" id="A0A0D3IF57"/>
<reference evidence="15" key="1">
    <citation type="journal article" date="2013" name="Nature">
        <title>Pan genome of the phytoplankton Emiliania underpins its global distribution.</title>
        <authorList>
            <person name="Read B.A."/>
            <person name="Kegel J."/>
            <person name="Klute M.J."/>
            <person name="Kuo A."/>
            <person name="Lefebvre S.C."/>
            <person name="Maumus F."/>
            <person name="Mayer C."/>
            <person name="Miller J."/>
            <person name="Monier A."/>
            <person name="Salamov A."/>
            <person name="Young J."/>
            <person name="Aguilar M."/>
            <person name="Claverie J.M."/>
            <person name="Frickenhaus S."/>
            <person name="Gonzalez K."/>
            <person name="Herman E.K."/>
            <person name="Lin Y.C."/>
            <person name="Napier J."/>
            <person name="Ogata H."/>
            <person name="Sarno A.F."/>
            <person name="Shmutz J."/>
            <person name="Schroeder D."/>
            <person name="de Vargas C."/>
            <person name="Verret F."/>
            <person name="von Dassow P."/>
            <person name="Valentin K."/>
            <person name="Van de Peer Y."/>
            <person name="Wheeler G."/>
            <person name="Dacks J.B."/>
            <person name="Delwiche C.F."/>
            <person name="Dyhrman S.T."/>
            <person name="Glockner G."/>
            <person name="John U."/>
            <person name="Richards T."/>
            <person name="Worden A.Z."/>
            <person name="Zhang X."/>
            <person name="Grigoriev I.V."/>
            <person name="Allen A.E."/>
            <person name="Bidle K."/>
            <person name="Borodovsky M."/>
            <person name="Bowler C."/>
            <person name="Brownlee C."/>
            <person name="Cock J.M."/>
            <person name="Elias M."/>
            <person name="Gladyshev V.N."/>
            <person name="Groth M."/>
            <person name="Guda C."/>
            <person name="Hadaegh A."/>
            <person name="Iglesias-Rodriguez M.D."/>
            <person name="Jenkins J."/>
            <person name="Jones B.M."/>
            <person name="Lawson T."/>
            <person name="Leese F."/>
            <person name="Lindquist E."/>
            <person name="Lobanov A."/>
            <person name="Lomsadze A."/>
            <person name="Malik S.B."/>
            <person name="Marsh M.E."/>
            <person name="Mackinder L."/>
            <person name="Mock T."/>
            <person name="Mueller-Roeber B."/>
            <person name="Pagarete A."/>
            <person name="Parker M."/>
            <person name="Probert I."/>
            <person name="Quesneville H."/>
            <person name="Raines C."/>
            <person name="Rensing S.A."/>
            <person name="Riano-Pachon D.M."/>
            <person name="Richier S."/>
            <person name="Rokitta S."/>
            <person name="Shiraiwa Y."/>
            <person name="Soanes D.M."/>
            <person name="van der Giezen M."/>
            <person name="Wahlund T.M."/>
            <person name="Williams B."/>
            <person name="Wilson W."/>
            <person name="Wolfe G."/>
            <person name="Wurch L.L."/>
        </authorList>
    </citation>
    <scope>NUCLEOTIDE SEQUENCE</scope>
</reference>
<dbReference type="SUPFAM" id="SSF55961">
    <property type="entry name" value="Bet v1-like"/>
    <property type="match status" value="1"/>
</dbReference>
<keyword evidence="7" id="KW-0001">2Fe-2S</keyword>
<evidence type="ECO:0000259" key="13">
    <source>
        <dbReference type="PROSITE" id="PS51296"/>
    </source>
</evidence>
<dbReference type="KEGG" id="ehx:EMIHUDRAFT_446261"/>
<dbReference type="InterPro" id="IPR015879">
    <property type="entry name" value="Ring_hydroxy_dOase_asu_C_dom"/>
</dbReference>
<dbReference type="InterPro" id="IPR017941">
    <property type="entry name" value="Rieske_2Fe-2S"/>
</dbReference>
<comment type="pathway">
    <text evidence="3">Amine and polyamine biosynthesis; betaine biosynthesis via choline pathway; betaine aldehyde from choline (monooxygenase route): step 1/1.</text>
</comment>
<dbReference type="CDD" id="cd00680">
    <property type="entry name" value="RHO_alpha_C"/>
    <property type="match status" value="1"/>
</dbReference>
<dbReference type="GO" id="GO:0051537">
    <property type="term" value="F:2 iron, 2 sulfur cluster binding"/>
    <property type="evidence" value="ECO:0007669"/>
    <property type="project" value="UniProtKB-KW"/>
</dbReference>
<evidence type="ECO:0000256" key="3">
    <source>
        <dbReference type="ARBA" id="ARBA00004866"/>
    </source>
</evidence>
<dbReference type="EC" id="1.14.15.7" evidence="5"/>
<dbReference type="SUPFAM" id="SSF50022">
    <property type="entry name" value="ISP domain"/>
    <property type="match status" value="1"/>
</dbReference>
<dbReference type="InterPro" id="IPR001663">
    <property type="entry name" value="Rng_hydr_dOase-A"/>
</dbReference>
<keyword evidence="8" id="KW-0479">Metal-binding</keyword>
<dbReference type="EnsemblProtists" id="EOD09892">
    <property type="protein sequence ID" value="EOD09892"/>
    <property type="gene ID" value="EMIHUDRAFT_446261"/>
</dbReference>
<comment type="catalytic activity">
    <reaction evidence="12">
        <text>choline + 2 reduced [2Fe-2S]-[ferredoxin] + O2 + 2 H(+) = betaine aldehyde hydrate + 2 oxidized [2Fe-2S]-[ferredoxin] + H2O</text>
        <dbReference type="Rhea" id="RHEA:17769"/>
        <dbReference type="Rhea" id="RHEA-COMP:10000"/>
        <dbReference type="Rhea" id="RHEA-COMP:10001"/>
        <dbReference type="ChEBI" id="CHEBI:15354"/>
        <dbReference type="ChEBI" id="CHEBI:15377"/>
        <dbReference type="ChEBI" id="CHEBI:15378"/>
        <dbReference type="ChEBI" id="CHEBI:15379"/>
        <dbReference type="ChEBI" id="CHEBI:15870"/>
        <dbReference type="ChEBI" id="CHEBI:33737"/>
        <dbReference type="ChEBI" id="CHEBI:33738"/>
        <dbReference type="EC" id="1.14.15.7"/>
    </reaction>
</comment>
<dbReference type="InterPro" id="IPR036922">
    <property type="entry name" value="Rieske_2Fe-2S_sf"/>
</dbReference>
<evidence type="ECO:0000256" key="7">
    <source>
        <dbReference type="ARBA" id="ARBA00022714"/>
    </source>
</evidence>
<evidence type="ECO:0000313" key="15">
    <source>
        <dbReference type="Proteomes" id="UP000013827"/>
    </source>
</evidence>
<dbReference type="PANTHER" id="PTHR43756:SF5">
    <property type="entry name" value="CHOLINE MONOOXYGENASE, CHLOROPLASTIC"/>
    <property type="match status" value="1"/>
</dbReference>
<dbReference type="PaxDb" id="2903-EOD09892"/>
<keyword evidence="11" id="KW-0411">Iron-sulfur</keyword>
<name>A0A0D3IF57_EMIH1</name>
<dbReference type="UniPathway" id="UPA00529">
    <property type="reaction ID" value="UER00430"/>
</dbReference>
<keyword evidence="10" id="KW-0408">Iron</keyword>
<comment type="cofactor">
    <cofactor evidence="1">
        <name>Fe cation</name>
        <dbReference type="ChEBI" id="CHEBI:24875"/>
    </cofactor>
</comment>
<evidence type="ECO:0000313" key="14">
    <source>
        <dbReference type="EnsemblProtists" id="EOD09892"/>
    </source>
</evidence>
<dbReference type="GO" id="GO:0019133">
    <property type="term" value="F:choline monooxygenase activity"/>
    <property type="evidence" value="ECO:0007669"/>
    <property type="project" value="UniProtKB-EC"/>
</dbReference>
<dbReference type="CDD" id="cd03469">
    <property type="entry name" value="Rieske_RO_Alpha_N"/>
    <property type="match status" value="1"/>
</dbReference>
<dbReference type="PANTHER" id="PTHR43756">
    <property type="entry name" value="CHOLINE MONOOXYGENASE, CHLOROPLASTIC"/>
    <property type="match status" value="1"/>
</dbReference>
<sequence length="423" mass="47599">MEKLALPTNMLCVILRVCARRRFAQLEEERVFRSSWVAAAELCDVSKPGDVMPVNVGGASLLLANDGGTVRAFHNVCRHRGAKLVEEPCSKRRTILCPYHRWGYALDGRLIATPSFDDTADGRRIPEHIRQKFCTSHVKDFDKSRNGLFPVRADSALGLIFVNVNGEAPPLSEWLGDLLPSLSEYESSFGVGTPGLVPYKRKQYDVPANWKLLVENYLEYYHLPAVHPELCNVSGVDEHRRHQGRGMYMCFATEPLSRGGTPIDPGRIPPFPTLRPRHQRMAYHVALFPNTFFSLYPDSLFRVILSPHGAGRTVEQATFLSHRAAFDAPGGEAVLEDMFQFWDLINTQDIDIVKNVHQGTSTPLYTGGRFSFRFEETLHRFQNMVIDKMLVHEPTRYRIPDGDVDYHDLLAAPDPLLPAAASG</sequence>
<dbReference type="GeneID" id="17256043"/>
<dbReference type="Pfam" id="PF00848">
    <property type="entry name" value="Ring_hydroxyl_A"/>
    <property type="match status" value="1"/>
</dbReference>
<dbReference type="OMA" id="MESYHLP"/>
<evidence type="ECO:0000256" key="12">
    <source>
        <dbReference type="ARBA" id="ARBA00049097"/>
    </source>
</evidence>
<proteinExistence type="inferred from homology"/>
<comment type="similarity">
    <text evidence="4">Belongs to the choline monooxygenase family.</text>
</comment>
<evidence type="ECO:0000256" key="6">
    <source>
        <dbReference type="ARBA" id="ARBA00014931"/>
    </source>
</evidence>
<evidence type="ECO:0000256" key="2">
    <source>
        <dbReference type="ARBA" id="ARBA00002149"/>
    </source>
</evidence>
<dbReference type="STRING" id="2903.R1BKA5"/>
<dbReference type="PROSITE" id="PS51296">
    <property type="entry name" value="RIESKE"/>
    <property type="match status" value="1"/>
</dbReference>
<evidence type="ECO:0000256" key="4">
    <source>
        <dbReference type="ARBA" id="ARBA00010848"/>
    </source>
</evidence>
<dbReference type="Proteomes" id="UP000013827">
    <property type="component" value="Unassembled WGS sequence"/>
</dbReference>
<dbReference type="Gene3D" id="2.102.10.10">
    <property type="entry name" value="Rieske [2Fe-2S] iron-sulphur domain"/>
    <property type="match status" value="1"/>
</dbReference>
<evidence type="ECO:0000256" key="5">
    <source>
        <dbReference type="ARBA" id="ARBA00012763"/>
    </source>
</evidence>
<evidence type="ECO:0000256" key="8">
    <source>
        <dbReference type="ARBA" id="ARBA00022723"/>
    </source>
</evidence>
<reference evidence="14" key="2">
    <citation type="submission" date="2024-10" db="UniProtKB">
        <authorList>
            <consortium name="EnsemblProtists"/>
        </authorList>
    </citation>
    <scope>IDENTIFICATION</scope>
</reference>
<keyword evidence="9" id="KW-0560">Oxidoreductase</keyword>
<dbReference type="Pfam" id="PF00355">
    <property type="entry name" value="Rieske"/>
    <property type="match status" value="1"/>
</dbReference>
<evidence type="ECO:0000256" key="1">
    <source>
        <dbReference type="ARBA" id="ARBA00001962"/>
    </source>
</evidence>
<dbReference type="PRINTS" id="PR00090">
    <property type="entry name" value="RNGDIOXGNASE"/>
</dbReference>
<evidence type="ECO:0000256" key="10">
    <source>
        <dbReference type="ARBA" id="ARBA00023004"/>
    </source>
</evidence>